<dbReference type="Proteomes" id="UP001569200">
    <property type="component" value="Unassembled WGS sequence"/>
</dbReference>
<protein>
    <submittedName>
        <fullName evidence="3">CpaD family pilus assembly lipoprotein</fullName>
    </submittedName>
</protein>
<sequence>MNKLSLLLPALIALAGCAPTPTTQQPSVDVVSVTNKLTLTLSGKTLSAQEKGDISDFIARLGTLSNLMVKIENTTQKGESQSEKVRLHLIESGLYPSQISVSNTAAQGKGDITIFVESYRAKVTACDAGKTPRTTLNAYRTQRNFGCANANALAQMVANPKDLIVGQPIDSAQGQKAVSSIDNYFAPPAQNQQTNSGSSNTTLGGSQ</sequence>
<evidence type="ECO:0000256" key="1">
    <source>
        <dbReference type="SAM" id="MobiDB-lite"/>
    </source>
</evidence>
<reference evidence="4" key="3">
    <citation type="journal article" date="2018" name="Nature">
        <title>A major lineage of non-tailed dsDNA viruses as unrecognized killers of marine bacteria.</title>
        <authorList>
            <person name="Kauffman K.M."/>
            <person name="Hussain F.A."/>
            <person name="Yang J."/>
            <person name="Arevalo P."/>
            <person name="Brown J.M."/>
            <person name="Chang W.K."/>
            <person name="VanInsberghe D."/>
            <person name="Elsherbini J."/>
            <person name="Sharma R.S."/>
            <person name="Cutler M.B."/>
            <person name="Kelly L."/>
            <person name="Polz M.F."/>
        </authorList>
    </citation>
    <scope>NUCLEOTIDE SEQUENCE</scope>
    <source>
        <strain evidence="4">10N.286.54.F3</strain>
    </source>
</reference>
<dbReference type="EMBL" id="JBGOOW010000001">
    <property type="protein sequence ID" value="MEZ8179181.1"/>
    <property type="molecule type" value="Genomic_DNA"/>
</dbReference>
<organism evidence="4 5">
    <name type="scientific">Vibrio splendidus</name>
    <dbReference type="NCBI Taxonomy" id="29497"/>
    <lineage>
        <taxon>Bacteria</taxon>
        <taxon>Pseudomonadati</taxon>
        <taxon>Pseudomonadota</taxon>
        <taxon>Gammaproteobacteria</taxon>
        <taxon>Vibrionales</taxon>
        <taxon>Vibrionaceae</taxon>
        <taxon>Vibrio</taxon>
    </lineage>
</organism>
<keyword evidence="6" id="KW-1185">Reference proteome</keyword>
<reference evidence="5" key="1">
    <citation type="submission" date="2016-07" db="EMBL/GenBank/DDBJ databases">
        <title>Nontailed viruses are major unrecognized killers of bacteria in the ocean.</title>
        <authorList>
            <person name="Kauffman K."/>
            <person name="Hussain F."/>
            <person name="Yang J."/>
            <person name="Arevalo P."/>
            <person name="Brown J."/>
            <person name="Cutler M."/>
            <person name="Kelly L."/>
            <person name="Polz M.F."/>
        </authorList>
    </citation>
    <scope>NUCLEOTIDE SEQUENCE [LARGE SCALE GENOMIC DNA]</scope>
    <source>
        <strain evidence="5">10N.286.54.F3</strain>
    </source>
</reference>
<feature type="compositionally biased region" description="Low complexity" evidence="1">
    <location>
        <begin position="190"/>
        <end position="207"/>
    </location>
</feature>
<dbReference type="Proteomes" id="UP000235405">
    <property type="component" value="Unassembled WGS sequence"/>
</dbReference>
<feature type="region of interest" description="Disordered" evidence="1">
    <location>
        <begin position="186"/>
        <end position="207"/>
    </location>
</feature>
<accession>A0A2N7CCV8</accession>
<evidence type="ECO:0000313" key="3">
    <source>
        <dbReference type="EMBL" id="MEZ8179181.1"/>
    </source>
</evidence>
<name>A0A2N7CCV8_VIBSP</name>
<dbReference type="RefSeq" id="WP_102482726.1">
    <property type="nucleotide sequence ID" value="NZ_JBGONW010000002.1"/>
</dbReference>
<proteinExistence type="predicted"/>
<evidence type="ECO:0000256" key="2">
    <source>
        <dbReference type="SAM" id="SignalP"/>
    </source>
</evidence>
<dbReference type="AlphaFoldDB" id="A0A2N7CCV8"/>
<reference evidence="3 6" key="4">
    <citation type="submission" date="2024-06" db="EMBL/GenBank/DDBJ databases">
        <authorList>
            <person name="Steensen K."/>
            <person name="Seneca J."/>
            <person name="Bartlau N."/>
            <person name="Yu A.X."/>
            <person name="Polz M.F."/>
        </authorList>
    </citation>
    <scope>NUCLEOTIDE SEQUENCE [LARGE SCALE GENOMIC DNA]</scope>
    <source>
        <strain evidence="3 6">1F145</strain>
    </source>
</reference>
<gene>
    <name evidence="3" type="ORF">ACED33_00700</name>
    <name evidence="4" type="ORF">BCV19_11695</name>
</gene>
<feature type="chain" id="PRO_5014756678" evidence="2">
    <location>
        <begin position="16"/>
        <end position="207"/>
    </location>
</feature>
<dbReference type="Pfam" id="PF09476">
    <property type="entry name" value="Pilus_CpaD"/>
    <property type="match status" value="1"/>
</dbReference>
<feature type="signal peptide" evidence="2">
    <location>
        <begin position="1"/>
        <end position="15"/>
    </location>
</feature>
<evidence type="ECO:0000313" key="5">
    <source>
        <dbReference type="Proteomes" id="UP000235405"/>
    </source>
</evidence>
<dbReference type="InterPro" id="IPR019027">
    <property type="entry name" value="Pilus_biogenesis_CpaD-related"/>
</dbReference>
<dbReference type="PROSITE" id="PS51257">
    <property type="entry name" value="PROKAR_LIPOPROTEIN"/>
    <property type="match status" value="1"/>
</dbReference>
<comment type="caution">
    <text evidence="4">The sequence shown here is derived from an EMBL/GenBank/DDBJ whole genome shotgun (WGS) entry which is preliminary data.</text>
</comment>
<dbReference type="EMBL" id="MCSW01000181">
    <property type="protein sequence ID" value="PMF20160.1"/>
    <property type="molecule type" value="Genomic_DNA"/>
</dbReference>
<evidence type="ECO:0000313" key="6">
    <source>
        <dbReference type="Proteomes" id="UP001569200"/>
    </source>
</evidence>
<keyword evidence="2" id="KW-0732">Signal</keyword>
<reference evidence="4" key="2">
    <citation type="submission" date="2016-07" db="EMBL/GenBank/DDBJ databases">
        <authorList>
            <person name="Wan K."/>
            <person name="Booth B."/>
            <person name="Spirohn K."/>
            <person name="Hao T."/>
            <person name="Hu Y."/>
            <person name="Calderwood M."/>
            <person name="Hill D."/>
            <person name="Mohr S."/>
            <person name="Vidal M."/>
            <person name="Celniker S."/>
            <person name="Perrimon N."/>
        </authorList>
    </citation>
    <scope>NUCLEOTIDE SEQUENCE</scope>
    <source>
        <strain evidence="4">10N.286.54.F3</strain>
    </source>
</reference>
<evidence type="ECO:0000313" key="4">
    <source>
        <dbReference type="EMBL" id="PMF20160.1"/>
    </source>
</evidence>
<keyword evidence="3" id="KW-0449">Lipoprotein</keyword>